<dbReference type="RefSeq" id="WP_217897230.1">
    <property type="nucleotide sequence ID" value="NZ_FZOH01000002.1"/>
</dbReference>
<protein>
    <submittedName>
        <fullName evidence="3">Uncharacterized alpha/beta hydrolase domain</fullName>
    </submittedName>
</protein>
<dbReference type="PANTHER" id="PTHR33840">
    <property type="match status" value="1"/>
</dbReference>
<reference evidence="4" key="1">
    <citation type="submission" date="2017-06" db="EMBL/GenBank/DDBJ databases">
        <authorList>
            <person name="Varghese N."/>
            <person name="Submissions S."/>
        </authorList>
    </citation>
    <scope>NUCLEOTIDE SEQUENCE [LARGE SCALE GENOMIC DNA]</scope>
    <source>
        <strain evidence="4">DSM 45423</strain>
    </source>
</reference>
<dbReference type="GO" id="GO:0016787">
    <property type="term" value="F:hydrolase activity"/>
    <property type="evidence" value="ECO:0007669"/>
    <property type="project" value="UniProtKB-KW"/>
</dbReference>
<evidence type="ECO:0000259" key="2">
    <source>
        <dbReference type="Pfam" id="PF09994"/>
    </source>
</evidence>
<gene>
    <name evidence="3" type="ORF">SAMN04488107_1561</name>
</gene>
<feature type="domain" description="T6SS Phospholipase effector Tle1-like catalytic" evidence="2">
    <location>
        <begin position="13"/>
        <end position="83"/>
    </location>
</feature>
<sequence length="121" mass="13018">MSSIPAGPGRSLTRRSYGFHDTDLSGLVDVACHAVAVDEHRGQFEPTLWTDVPRPVPGHRAEVEQRWFVGAHGDVGGGSGTTEPATPNPLSLLAVARRSRLTRPPPARARRPCGRLPEVLP</sequence>
<keyword evidence="4" id="KW-1185">Reference proteome</keyword>
<organism evidence="3 4">
    <name type="scientific">Geodermatophilus saharensis</name>
    <dbReference type="NCBI Taxonomy" id="1137994"/>
    <lineage>
        <taxon>Bacteria</taxon>
        <taxon>Bacillati</taxon>
        <taxon>Actinomycetota</taxon>
        <taxon>Actinomycetes</taxon>
        <taxon>Geodermatophilales</taxon>
        <taxon>Geodermatophilaceae</taxon>
        <taxon>Geodermatophilus</taxon>
    </lineage>
</organism>
<dbReference type="Pfam" id="PF09994">
    <property type="entry name" value="T6SS_Tle1-like_cat"/>
    <property type="match status" value="1"/>
</dbReference>
<feature type="region of interest" description="Disordered" evidence="1">
    <location>
        <begin position="71"/>
        <end position="90"/>
    </location>
</feature>
<dbReference type="EMBL" id="FZOH01000002">
    <property type="protein sequence ID" value="SNS14161.1"/>
    <property type="molecule type" value="Genomic_DNA"/>
</dbReference>
<evidence type="ECO:0000313" key="3">
    <source>
        <dbReference type="EMBL" id="SNS14161.1"/>
    </source>
</evidence>
<dbReference type="InterPro" id="IPR018712">
    <property type="entry name" value="Tle1-like_cat"/>
</dbReference>
<feature type="region of interest" description="Disordered" evidence="1">
    <location>
        <begin position="96"/>
        <end position="121"/>
    </location>
</feature>
<keyword evidence="3" id="KW-0378">Hydrolase</keyword>
<proteinExistence type="predicted"/>
<dbReference type="PANTHER" id="PTHR33840:SF1">
    <property type="entry name" value="TLE1 PHOSPHOLIPASE DOMAIN-CONTAINING PROTEIN"/>
    <property type="match status" value="1"/>
</dbReference>
<dbReference type="Proteomes" id="UP000198386">
    <property type="component" value="Unassembled WGS sequence"/>
</dbReference>
<accession>A0A239C3F6</accession>
<evidence type="ECO:0000256" key="1">
    <source>
        <dbReference type="SAM" id="MobiDB-lite"/>
    </source>
</evidence>
<evidence type="ECO:0000313" key="4">
    <source>
        <dbReference type="Proteomes" id="UP000198386"/>
    </source>
</evidence>
<dbReference type="AlphaFoldDB" id="A0A239C3F6"/>
<name>A0A239C3F6_9ACTN</name>